<organism evidence="1 2">
    <name type="scientific">Candidatus Muproteobacteria bacterium RIFCSPHIGHO2_02_FULL_65_16</name>
    <dbReference type="NCBI Taxonomy" id="1817766"/>
    <lineage>
        <taxon>Bacteria</taxon>
        <taxon>Pseudomonadati</taxon>
        <taxon>Pseudomonadota</taxon>
        <taxon>Candidatus Muproteobacteria</taxon>
    </lineage>
</organism>
<gene>
    <name evidence="1" type="ORF">A3B81_05670</name>
</gene>
<name>A0A1F6U0I2_9PROT</name>
<protein>
    <submittedName>
        <fullName evidence="1">Uncharacterized protein</fullName>
    </submittedName>
</protein>
<accession>A0A1F6U0I2</accession>
<dbReference type="AlphaFoldDB" id="A0A1F6U0I2"/>
<proteinExistence type="predicted"/>
<comment type="caution">
    <text evidence="1">The sequence shown here is derived from an EMBL/GenBank/DDBJ whole genome shotgun (WGS) entry which is preliminary data.</text>
</comment>
<dbReference type="EMBL" id="MFTA01000073">
    <property type="protein sequence ID" value="OGI50883.1"/>
    <property type="molecule type" value="Genomic_DNA"/>
</dbReference>
<reference evidence="1 2" key="1">
    <citation type="journal article" date="2016" name="Nat. Commun.">
        <title>Thousands of microbial genomes shed light on interconnected biogeochemical processes in an aquifer system.</title>
        <authorList>
            <person name="Anantharaman K."/>
            <person name="Brown C.T."/>
            <person name="Hug L.A."/>
            <person name="Sharon I."/>
            <person name="Castelle C.J."/>
            <person name="Probst A.J."/>
            <person name="Thomas B.C."/>
            <person name="Singh A."/>
            <person name="Wilkins M.J."/>
            <person name="Karaoz U."/>
            <person name="Brodie E.L."/>
            <person name="Williams K.H."/>
            <person name="Hubbard S.S."/>
            <person name="Banfield J.F."/>
        </authorList>
    </citation>
    <scope>NUCLEOTIDE SEQUENCE [LARGE SCALE GENOMIC DNA]</scope>
</reference>
<dbReference type="Proteomes" id="UP000179362">
    <property type="component" value="Unassembled WGS sequence"/>
</dbReference>
<evidence type="ECO:0000313" key="2">
    <source>
        <dbReference type="Proteomes" id="UP000179362"/>
    </source>
</evidence>
<sequence length="80" mass="9155">MSGPKKFVLILAYLTKGSTNKEVSLGDIKKLWNTMKSKSLLGMRFNLFFSDKAKEGGWVGSKKRGFYNLDRSWKKIFADD</sequence>
<evidence type="ECO:0000313" key="1">
    <source>
        <dbReference type="EMBL" id="OGI50883.1"/>
    </source>
</evidence>